<sequence length="137" mass="14839">MPRGLSPREFAIDLRRFGEVTREQATVIFQKIVLDLDTAIVLGTPVDTGRARGNWFPTVGTPSSQRNDEAKDKSGSKAINAATALSTSLELGEVAWFTNNLPYILPLENGHSGQAPEGMVDINLNAVADQYGGRIVR</sequence>
<feature type="compositionally biased region" description="Basic and acidic residues" evidence="1">
    <location>
        <begin position="66"/>
        <end position="75"/>
    </location>
</feature>
<protein>
    <submittedName>
        <fullName evidence="2">Virion structural protein</fullName>
    </submittedName>
</protein>
<organism evidence="2">
    <name type="scientific">Dinoroseobacter phage vB_DshS_R26L</name>
    <dbReference type="NCBI Taxonomy" id="3161158"/>
    <lineage>
        <taxon>Viruses</taxon>
        <taxon>Duplodnaviria</taxon>
        <taxon>Heunggongvirae</taxon>
        <taxon>Uroviricota</taxon>
        <taxon>Caudoviricetes</taxon>
        <taxon>Nanhaivirus</taxon>
    </lineage>
</organism>
<proteinExistence type="predicted"/>
<feature type="region of interest" description="Disordered" evidence="1">
    <location>
        <begin position="53"/>
        <end position="76"/>
    </location>
</feature>
<accession>A0AAU7VGW7</accession>
<evidence type="ECO:0000313" key="2">
    <source>
        <dbReference type="EMBL" id="XBW75400.1"/>
    </source>
</evidence>
<gene>
    <name evidence="2" type="ORF">vBDshSR26L_85</name>
</gene>
<evidence type="ECO:0000256" key="1">
    <source>
        <dbReference type="SAM" id="MobiDB-lite"/>
    </source>
</evidence>
<dbReference type="EMBL" id="PP882867">
    <property type="protein sequence ID" value="XBW75400.1"/>
    <property type="molecule type" value="Genomic_DNA"/>
</dbReference>
<reference evidence="2" key="1">
    <citation type="submission" date="2024-06" db="EMBL/GenBank/DDBJ databases">
        <authorList>
            <person name="Lu L."/>
            <person name="Wei N."/>
            <person name="Zhang R."/>
        </authorList>
    </citation>
    <scope>NUCLEOTIDE SEQUENCE</scope>
</reference>
<name>A0AAU7VGW7_9CAUD</name>